<name>A0A7W7B0B6_9SPHN</name>
<dbReference type="Pfam" id="PF13279">
    <property type="entry name" value="4HBT_2"/>
    <property type="match status" value="1"/>
</dbReference>
<dbReference type="EC" id="3.1.2.-" evidence="3"/>
<evidence type="ECO:0000313" key="3">
    <source>
        <dbReference type="EMBL" id="MBB4631514.1"/>
    </source>
</evidence>
<dbReference type="SUPFAM" id="SSF54637">
    <property type="entry name" value="Thioesterase/thiol ester dehydrase-isomerase"/>
    <property type="match status" value="1"/>
</dbReference>
<evidence type="ECO:0000256" key="1">
    <source>
        <dbReference type="ARBA" id="ARBA00005953"/>
    </source>
</evidence>
<dbReference type="RefSeq" id="WP_184066357.1">
    <property type="nucleotide sequence ID" value="NZ_JACHNZ010000010.1"/>
</dbReference>
<comment type="caution">
    <text evidence="3">The sequence shown here is derived from an EMBL/GenBank/DDBJ whole genome shotgun (WGS) entry which is preliminary data.</text>
</comment>
<keyword evidence="4" id="KW-1185">Reference proteome</keyword>
<dbReference type="PANTHER" id="PTHR31793:SF27">
    <property type="entry name" value="NOVEL THIOESTERASE SUPERFAMILY DOMAIN AND SAPOSIN A-TYPE DOMAIN CONTAINING PROTEIN (0610012H03RIK)"/>
    <property type="match status" value="1"/>
</dbReference>
<keyword evidence="2 3" id="KW-0378">Hydrolase</keyword>
<dbReference type="PANTHER" id="PTHR31793">
    <property type="entry name" value="4-HYDROXYBENZOYL-COA THIOESTERASE FAMILY MEMBER"/>
    <property type="match status" value="1"/>
</dbReference>
<accession>A0A7W7B0B6</accession>
<dbReference type="CDD" id="cd00586">
    <property type="entry name" value="4HBT"/>
    <property type="match status" value="1"/>
</dbReference>
<organism evidence="3 4">
    <name type="scientific">Sphingosinicella soli</name>
    <dbReference type="NCBI Taxonomy" id="333708"/>
    <lineage>
        <taxon>Bacteria</taxon>
        <taxon>Pseudomonadati</taxon>
        <taxon>Pseudomonadota</taxon>
        <taxon>Alphaproteobacteria</taxon>
        <taxon>Sphingomonadales</taxon>
        <taxon>Sphingosinicellaceae</taxon>
        <taxon>Sphingosinicella</taxon>
    </lineage>
</organism>
<dbReference type="Gene3D" id="3.10.129.10">
    <property type="entry name" value="Hotdog Thioesterase"/>
    <property type="match status" value="1"/>
</dbReference>
<dbReference type="AlphaFoldDB" id="A0A7W7B0B6"/>
<evidence type="ECO:0000256" key="2">
    <source>
        <dbReference type="ARBA" id="ARBA00022801"/>
    </source>
</evidence>
<dbReference type="InterPro" id="IPR029069">
    <property type="entry name" value="HotDog_dom_sf"/>
</dbReference>
<dbReference type="InterPro" id="IPR050563">
    <property type="entry name" value="4-hydroxybenzoyl-CoA_TE"/>
</dbReference>
<dbReference type="EMBL" id="JACHNZ010000010">
    <property type="protein sequence ID" value="MBB4631514.1"/>
    <property type="molecule type" value="Genomic_DNA"/>
</dbReference>
<proteinExistence type="inferred from homology"/>
<dbReference type="Proteomes" id="UP000566324">
    <property type="component" value="Unassembled WGS sequence"/>
</dbReference>
<dbReference type="GO" id="GO:0047617">
    <property type="term" value="F:fatty acyl-CoA hydrolase activity"/>
    <property type="evidence" value="ECO:0007669"/>
    <property type="project" value="TreeGrafter"/>
</dbReference>
<protein>
    <submittedName>
        <fullName evidence="3">Acyl-CoA thioester hydrolase</fullName>
        <ecNumber evidence="3">3.1.2.-</ecNumber>
    </submittedName>
</protein>
<reference evidence="3 4" key="1">
    <citation type="submission" date="2020-08" db="EMBL/GenBank/DDBJ databases">
        <title>Genomic Encyclopedia of Type Strains, Phase IV (KMG-IV): sequencing the most valuable type-strain genomes for metagenomic binning, comparative biology and taxonomic classification.</title>
        <authorList>
            <person name="Goeker M."/>
        </authorList>
    </citation>
    <scope>NUCLEOTIDE SEQUENCE [LARGE SCALE GENOMIC DNA]</scope>
    <source>
        <strain evidence="3 4">DSM 17328</strain>
    </source>
</reference>
<comment type="similarity">
    <text evidence="1">Belongs to the 4-hydroxybenzoyl-CoA thioesterase family.</text>
</comment>
<sequence length="150" mass="16906">MARSDFRFFFPKRVRYAECDPQGIVFNSRYLEYLDIGITEYWRATGIYAQSPTPMGPDFHVARNLVEYRKPVLLDEMIDICLRCSRIGSSSMTVDFEIHGAGADDLRAVGQQVTVNVSEARGAAAPVPDWVARCFEDYEGRSLRAEKAAA</sequence>
<gene>
    <name evidence="3" type="ORF">GGQ98_001126</name>
</gene>
<evidence type="ECO:0000313" key="4">
    <source>
        <dbReference type="Proteomes" id="UP000566324"/>
    </source>
</evidence>